<dbReference type="InterPro" id="IPR027470">
    <property type="entry name" value="Cation_efflux_CTD"/>
</dbReference>
<keyword evidence="6 10" id="KW-1133">Transmembrane helix</keyword>
<dbReference type="InterPro" id="IPR027469">
    <property type="entry name" value="Cation_efflux_TMD_sf"/>
</dbReference>
<dbReference type="Gene3D" id="1.20.1510.10">
    <property type="entry name" value="Cation efflux protein transmembrane domain"/>
    <property type="match status" value="1"/>
</dbReference>
<keyword evidence="3" id="KW-0813">Transport</keyword>
<dbReference type="PANTHER" id="PTHR11562:SF17">
    <property type="entry name" value="RE54080P-RELATED"/>
    <property type="match status" value="1"/>
</dbReference>
<dbReference type="InterPro" id="IPR058533">
    <property type="entry name" value="Cation_efflux_TM"/>
</dbReference>
<evidence type="ECO:0000313" key="13">
    <source>
        <dbReference type="EMBL" id="MBJ2136388.1"/>
    </source>
</evidence>
<dbReference type="PANTHER" id="PTHR11562">
    <property type="entry name" value="CATION EFFLUX PROTEIN/ ZINC TRANSPORTER"/>
    <property type="match status" value="1"/>
</dbReference>
<evidence type="ECO:0000256" key="3">
    <source>
        <dbReference type="ARBA" id="ARBA00022448"/>
    </source>
</evidence>
<feature type="domain" description="Cation efflux protein cytoplasmic" evidence="12">
    <location>
        <begin position="246"/>
        <end position="318"/>
    </location>
</feature>
<keyword evidence="8 10" id="KW-0472">Membrane</keyword>
<evidence type="ECO:0000256" key="2">
    <source>
        <dbReference type="ARBA" id="ARBA00008873"/>
    </source>
</evidence>
<evidence type="ECO:0000256" key="8">
    <source>
        <dbReference type="ARBA" id="ARBA00023136"/>
    </source>
</evidence>
<evidence type="ECO:0000256" key="6">
    <source>
        <dbReference type="ARBA" id="ARBA00022989"/>
    </source>
</evidence>
<feature type="compositionally biased region" description="Polar residues" evidence="9">
    <location>
        <begin position="1"/>
        <end position="22"/>
    </location>
</feature>
<gene>
    <name evidence="13" type="ORF">JEU11_07995</name>
</gene>
<keyword evidence="7" id="KW-0406">Ion transport</keyword>
<evidence type="ECO:0000256" key="7">
    <source>
        <dbReference type="ARBA" id="ARBA00023065"/>
    </source>
</evidence>
<feature type="transmembrane region" description="Helical" evidence="10">
    <location>
        <begin position="155"/>
        <end position="172"/>
    </location>
</feature>
<evidence type="ECO:0000259" key="12">
    <source>
        <dbReference type="Pfam" id="PF16916"/>
    </source>
</evidence>
<evidence type="ECO:0000256" key="10">
    <source>
        <dbReference type="SAM" id="Phobius"/>
    </source>
</evidence>
<keyword evidence="5" id="KW-0862">Zinc</keyword>
<evidence type="ECO:0000313" key="14">
    <source>
        <dbReference type="Proteomes" id="UP000649232"/>
    </source>
</evidence>
<feature type="domain" description="Cation efflux protein transmembrane" evidence="11">
    <location>
        <begin position="56"/>
        <end position="239"/>
    </location>
</feature>
<dbReference type="SUPFAM" id="SSF161111">
    <property type="entry name" value="Cation efflux protein transmembrane domain-like"/>
    <property type="match status" value="1"/>
</dbReference>
<keyword evidence="4 10" id="KW-0812">Transmembrane</keyword>
<feature type="compositionally biased region" description="Basic residues" evidence="9">
    <location>
        <begin position="30"/>
        <end position="45"/>
    </location>
</feature>
<dbReference type="EMBL" id="JAEILT010000009">
    <property type="protein sequence ID" value="MBJ2136388.1"/>
    <property type="molecule type" value="Genomic_DNA"/>
</dbReference>
<feature type="transmembrane region" description="Helical" evidence="10">
    <location>
        <begin position="53"/>
        <end position="73"/>
    </location>
</feature>
<evidence type="ECO:0000259" key="11">
    <source>
        <dbReference type="Pfam" id="PF01545"/>
    </source>
</evidence>
<organism evidence="13 14">
    <name type="scientific">Paraglaciecola chathamensis</name>
    <dbReference type="NCBI Taxonomy" id="368405"/>
    <lineage>
        <taxon>Bacteria</taxon>
        <taxon>Pseudomonadati</taxon>
        <taxon>Pseudomonadota</taxon>
        <taxon>Gammaproteobacteria</taxon>
        <taxon>Alteromonadales</taxon>
        <taxon>Alteromonadaceae</taxon>
        <taxon>Paraglaciecola</taxon>
    </lineage>
</organism>
<evidence type="ECO:0000256" key="1">
    <source>
        <dbReference type="ARBA" id="ARBA00004141"/>
    </source>
</evidence>
<comment type="similarity">
    <text evidence="2">Belongs to the cation diffusion facilitator (CDF) transporter (TC 2.A.4) family. SLC30A subfamily.</text>
</comment>
<feature type="transmembrane region" description="Helical" evidence="10">
    <location>
        <begin position="193"/>
        <end position="211"/>
    </location>
</feature>
<dbReference type="RefSeq" id="WP_198824299.1">
    <property type="nucleotide sequence ID" value="NZ_JAEILT010000009.1"/>
</dbReference>
<evidence type="ECO:0000256" key="4">
    <source>
        <dbReference type="ARBA" id="ARBA00022692"/>
    </source>
</evidence>
<feature type="region of interest" description="Disordered" evidence="9">
    <location>
        <begin position="1"/>
        <end position="47"/>
    </location>
</feature>
<dbReference type="NCBIfam" id="TIGR01297">
    <property type="entry name" value="CDF"/>
    <property type="match status" value="1"/>
</dbReference>
<dbReference type="Pfam" id="PF01545">
    <property type="entry name" value="Cation_efflux"/>
    <property type="match status" value="1"/>
</dbReference>
<proteinExistence type="inferred from homology"/>
<name>A0ABS0WD44_9ALTE</name>
<dbReference type="InterPro" id="IPR050681">
    <property type="entry name" value="CDF/SLC30A"/>
</dbReference>
<comment type="subcellular location">
    <subcellularLocation>
        <location evidence="1">Membrane</location>
        <topology evidence="1">Multi-pass membrane protein</topology>
    </subcellularLocation>
</comment>
<evidence type="ECO:0000256" key="5">
    <source>
        <dbReference type="ARBA" id="ARBA00022906"/>
    </source>
</evidence>
<dbReference type="Pfam" id="PF16916">
    <property type="entry name" value="ZT_dimer"/>
    <property type="match status" value="1"/>
</dbReference>
<reference evidence="13 14" key="1">
    <citation type="submission" date="2020-12" db="EMBL/GenBank/DDBJ databases">
        <title>Draft genome sequences of nine environmental bacterial isolates colonizing plastic.</title>
        <authorList>
            <person name="Borre I."/>
            <person name="Sonnenschein E.C."/>
        </authorList>
    </citation>
    <scope>NUCLEOTIDE SEQUENCE [LARGE SCALE GENOMIC DNA]</scope>
    <source>
        <strain evidence="13 14">IB30</strain>
    </source>
</reference>
<dbReference type="InterPro" id="IPR002524">
    <property type="entry name" value="Cation_efflux"/>
</dbReference>
<keyword evidence="5" id="KW-0864">Zinc transport</keyword>
<dbReference type="Proteomes" id="UP000649232">
    <property type="component" value="Unassembled WGS sequence"/>
</dbReference>
<feature type="transmembrane region" description="Helical" evidence="10">
    <location>
        <begin position="120"/>
        <end position="143"/>
    </location>
</feature>
<comment type="caution">
    <text evidence="13">The sequence shown here is derived from an EMBL/GenBank/DDBJ whole genome shotgun (WGS) entry which is preliminary data.</text>
</comment>
<protein>
    <submittedName>
        <fullName evidence="13">Cation transporter</fullName>
    </submittedName>
</protein>
<sequence length="330" mass="36779">MSLKSESTQSDNQTNVTPSSVKSQREHSHGHSHAHSHSHHGHHHHIDPSSSRIGWAFLLNVTFTIIEFIGGWLTNSTAIMADAVHDLGDSLSIGTAWLLNRAGNKKATERFTYGFKRLSLLAAMLNGIVLVCGSVWVLIISVPRLFAPEMPHTEGMFLLALMGVAVNGFAAYKLSAGKSLNERVLNWHLIEDVLGWVVVLIVSVVLMFVNMPILDPLLSIGFTLFILYNVVRNIQTTLTLFLQGVPDEALHDDIRQKLINIEYVGAIHHLHFWSLDGEQHVLTAHLVLKKVLQPDHLVKIKCEVAECLSEYALAHTTIEFEFPDEACRDD</sequence>
<evidence type="ECO:0000256" key="9">
    <source>
        <dbReference type="SAM" id="MobiDB-lite"/>
    </source>
</evidence>
<accession>A0ABS0WD44</accession>